<dbReference type="Proteomes" id="UP001205919">
    <property type="component" value="Unassembled WGS sequence"/>
</dbReference>
<reference evidence="2 3" key="1">
    <citation type="submission" date="2022-06" db="EMBL/GenBank/DDBJ databases">
        <title>Isolation of gut microbiota from human fecal samples.</title>
        <authorList>
            <person name="Pamer E.G."/>
            <person name="Barat B."/>
            <person name="Waligurski E."/>
            <person name="Medina S."/>
            <person name="Paddock L."/>
            <person name="Mostad J."/>
        </authorList>
    </citation>
    <scope>NUCLEOTIDE SEQUENCE [LARGE SCALE GENOMIC DNA]</scope>
    <source>
        <strain evidence="2 3">DFI.9.90</strain>
    </source>
</reference>
<dbReference type="EMBL" id="JANFYT010000012">
    <property type="protein sequence ID" value="MCQ4814186.1"/>
    <property type="molecule type" value="Genomic_DNA"/>
</dbReference>
<comment type="caution">
    <text evidence="2">The sequence shown here is derived from an EMBL/GenBank/DDBJ whole genome shotgun (WGS) entry which is preliminary data.</text>
</comment>
<evidence type="ECO:0000313" key="3">
    <source>
        <dbReference type="Proteomes" id="UP001205919"/>
    </source>
</evidence>
<evidence type="ECO:0000256" key="1">
    <source>
        <dbReference type="SAM" id="SignalP"/>
    </source>
</evidence>
<feature type="signal peptide" evidence="1">
    <location>
        <begin position="1"/>
        <end position="20"/>
    </location>
</feature>
<sequence length="133" mass="14330">MKRLFLAIVCLMFTAGSAYSCQPGAPKGASGKAAPDHVENEAIALVRVPPEMRAQDERRRLFGELCRKIAAGAGAEVLYISPIYEDSENGIAHMRSADKSAKELIALLKKDKNVIGASPNHITRLSPPIKSSK</sequence>
<dbReference type="PROSITE" id="PS51257">
    <property type="entry name" value="PROKAR_LIPOPROTEIN"/>
    <property type="match status" value="1"/>
</dbReference>
<accession>A0AAW5K380</accession>
<keyword evidence="3" id="KW-1185">Reference proteome</keyword>
<evidence type="ECO:0000313" key="2">
    <source>
        <dbReference type="EMBL" id="MCQ4814186.1"/>
    </source>
</evidence>
<name>A0AAW5K380_9BACT</name>
<feature type="chain" id="PRO_5043419876" evidence="1">
    <location>
        <begin position="21"/>
        <end position="133"/>
    </location>
</feature>
<protein>
    <submittedName>
        <fullName evidence="2">Uncharacterized protein</fullName>
    </submittedName>
</protein>
<gene>
    <name evidence="2" type="ORF">NE630_07055</name>
</gene>
<dbReference type="RefSeq" id="WP_008709067.1">
    <property type="nucleotide sequence ID" value="NZ_CABKQM010000002.1"/>
</dbReference>
<keyword evidence="1" id="KW-0732">Signal</keyword>
<organism evidence="2 3">
    <name type="scientific">Cloacibacillus evryensis</name>
    <dbReference type="NCBI Taxonomy" id="508460"/>
    <lineage>
        <taxon>Bacteria</taxon>
        <taxon>Thermotogati</taxon>
        <taxon>Synergistota</taxon>
        <taxon>Synergistia</taxon>
        <taxon>Synergistales</taxon>
        <taxon>Synergistaceae</taxon>
        <taxon>Cloacibacillus</taxon>
    </lineage>
</organism>
<dbReference type="AlphaFoldDB" id="A0AAW5K380"/>
<proteinExistence type="predicted"/>